<comment type="caution">
    <text evidence="1">The sequence shown here is derived from an EMBL/GenBank/DDBJ whole genome shotgun (WGS) entry which is preliminary data.</text>
</comment>
<organism evidence="1 3">
    <name type="scientific">Vibrio tasmaniensis</name>
    <dbReference type="NCBI Taxonomy" id="212663"/>
    <lineage>
        <taxon>Bacteria</taxon>
        <taxon>Pseudomonadati</taxon>
        <taxon>Pseudomonadota</taxon>
        <taxon>Gammaproteobacteria</taxon>
        <taxon>Vibrionales</taxon>
        <taxon>Vibrionaceae</taxon>
        <taxon>Vibrio</taxon>
    </lineage>
</organism>
<accession>A0A2N7I4E8</accession>
<dbReference type="EMBL" id="SYVV01000005">
    <property type="protein sequence ID" value="TKG36030.1"/>
    <property type="molecule type" value="Genomic_DNA"/>
</dbReference>
<reference evidence="1" key="2">
    <citation type="submission" date="2016-07" db="EMBL/GenBank/DDBJ databases">
        <authorList>
            <person name="Wan K."/>
            <person name="Booth B."/>
            <person name="Spirohn K."/>
            <person name="Hao T."/>
            <person name="Hu Y."/>
            <person name="Calderwood M."/>
            <person name="Hill D."/>
            <person name="Mohr S."/>
            <person name="Vidal M."/>
            <person name="Celniker S."/>
            <person name="Perrimon N."/>
        </authorList>
    </citation>
    <scope>NUCLEOTIDE SEQUENCE</scope>
    <source>
        <strain evidence="1">10N.222.48.A2</strain>
    </source>
</reference>
<reference evidence="1" key="3">
    <citation type="journal article" date="2018" name="Nature">
        <title>A major lineage of non-tailed dsDNA viruses as unrecognized killers of marine bacteria.</title>
        <authorList>
            <person name="Kauffman K.M."/>
            <person name="Hussain F.A."/>
            <person name="Yang J."/>
            <person name="Arevalo P."/>
            <person name="Brown J.M."/>
            <person name="Chang W.K."/>
            <person name="VanInsberghe D."/>
            <person name="Elsherbini J."/>
            <person name="Sharma R.S."/>
            <person name="Cutler M.B."/>
            <person name="Kelly L."/>
            <person name="Polz M.F."/>
        </authorList>
    </citation>
    <scope>NUCLEOTIDE SEQUENCE</scope>
    <source>
        <strain evidence="1">10N.222.48.A2</strain>
    </source>
</reference>
<dbReference type="AlphaFoldDB" id="A0A2N7I4E8"/>
<evidence type="ECO:0000313" key="1">
    <source>
        <dbReference type="EMBL" id="PMP14816.1"/>
    </source>
</evidence>
<reference evidence="3" key="1">
    <citation type="submission" date="2016-07" db="EMBL/GenBank/DDBJ databases">
        <title>Nontailed viruses are major unrecognized killers of bacteria in the ocean.</title>
        <authorList>
            <person name="Kauffman K."/>
            <person name="Hussain F."/>
            <person name="Yang J."/>
            <person name="Arevalo P."/>
            <person name="Brown J."/>
            <person name="Cutler M."/>
            <person name="Kelly L."/>
            <person name="Polz M.F."/>
        </authorList>
    </citation>
    <scope>NUCLEOTIDE SEQUENCE [LARGE SCALE GENOMIC DNA]</scope>
    <source>
        <strain evidence="3">10N.222.48.A2</strain>
    </source>
</reference>
<name>A0A2N7I4E8_9VIBR</name>
<dbReference type="Proteomes" id="UP000308018">
    <property type="component" value="Unassembled WGS sequence"/>
</dbReference>
<protein>
    <submittedName>
        <fullName evidence="1">Ribosome releasing factor</fullName>
    </submittedName>
</protein>
<evidence type="ECO:0000313" key="3">
    <source>
        <dbReference type="Proteomes" id="UP000235579"/>
    </source>
</evidence>
<proteinExistence type="predicted"/>
<evidence type="ECO:0000313" key="4">
    <source>
        <dbReference type="Proteomes" id="UP000308018"/>
    </source>
</evidence>
<dbReference type="Proteomes" id="UP000235579">
    <property type="component" value="Unassembled WGS sequence"/>
</dbReference>
<dbReference type="EMBL" id="MDBP01000038">
    <property type="protein sequence ID" value="PMP14816.1"/>
    <property type="molecule type" value="Genomic_DNA"/>
</dbReference>
<sequence>MHKRVNQILIVEQNSIKKRCTVSTAFFLKEKNMEN</sequence>
<gene>
    <name evidence="1" type="ORF">BCS92_12395</name>
    <name evidence="2" type="ORF">FC057_04220</name>
</gene>
<reference evidence="2 4" key="4">
    <citation type="submission" date="2019-04" db="EMBL/GenBank/DDBJ databases">
        <title>A reverse ecology approach based on a biological definition of microbial populations.</title>
        <authorList>
            <person name="Arevalo P."/>
            <person name="Vaninsberghe D."/>
            <person name="Elsherbini J."/>
            <person name="Gore J."/>
            <person name="Polz M."/>
        </authorList>
    </citation>
    <scope>NUCLEOTIDE SEQUENCE [LARGE SCALE GENOMIC DNA]</scope>
    <source>
        <strain evidence="2 4">10N.222.45.A8</strain>
    </source>
</reference>
<evidence type="ECO:0000313" key="2">
    <source>
        <dbReference type="EMBL" id="TKG36030.1"/>
    </source>
</evidence>